<keyword evidence="2 10" id="KW-0690">Ribosome biogenesis</keyword>
<feature type="binding site" evidence="10">
    <location>
        <position position="260"/>
    </location>
    <ligand>
        <name>Zn(2+)</name>
        <dbReference type="ChEBI" id="CHEBI:29105"/>
    </ligand>
</feature>
<feature type="binding site" evidence="10">
    <location>
        <position position="254"/>
    </location>
    <ligand>
        <name>Zn(2+)</name>
        <dbReference type="ChEBI" id="CHEBI:29105"/>
    </ligand>
</feature>
<keyword evidence="6 10" id="KW-0378">Hydrolase</keyword>
<protein>
    <recommendedName>
        <fullName evidence="10">Small ribosomal subunit biogenesis GTPase RsgA</fullName>
        <ecNumber evidence="10">3.6.1.-</ecNumber>
    </recommendedName>
</protein>
<comment type="subunit">
    <text evidence="10">Monomer. Associates with 30S ribosomal subunit, binds 16S rRNA.</text>
</comment>
<dbReference type="EMBL" id="SLXA01000003">
    <property type="protein sequence ID" value="TCO85398.1"/>
    <property type="molecule type" value="Genomic_DNA"/>
</dbReference>
<evidence type="ECO:0000256" key="3">
    <source>
        <dbReference type="ARBA" id="ARBA00022723"/>
    </source>
</evidence>
<evidence type="ECO:0000256" key="4">
    <source>
        <dbReference type="ARBA" id="ARBA00022730"/>
    </source>
</evidence>
<dbReference type="HAMAP" id="MF_01820">
    <property type="entry name" value="GTPase_RsgA"/>
    <property type="match status" value="1"/>
</dbReference>
<evidence type="ECO:0000256" key="10">
    <source>
        <dbReference type="HAMAP-Rule" id="MF_01820"/>
    </source>
</evidence>
<dbReference type="Gene3D" id="3.40.50.300">
    <property type="entry name" value="P-loop containing nucleotide triphosphate hydrolases"/>
    <property type="match status" value="1"/>
</dbReference>
<dbReference type="InterPro" id="IPR027417">
    <property type="entry name" value="P-loop_NTPase"/>
</dbReference>
<dbReference type="PROSITE" id="PS50936">
    <property type="entry name" value="ENGC_GTPASE"/>
    <property type="match status" value="1"/>
</dbReference>
<keyword evidence="3 10" id="KW-0479">Metal-binding</keyword>
<feature type="domain" description="EngC GTPase" evidence="11">
    <location>
        <begin position="74"/>
        <end position="221"/>
    </location>
</feature>
<dbReference type="GO" id="GO:0019843">
    <property type="term" value="F:rRNA binding"/>
    <property type="evidence" value="ECO:0007669"/>
    <property type="project" value="UniProtKB-KW"/>
</dbReference>
<feature type="binding site" evidence="10">
    <location>
        <position position="252"/>
    </location>
    <ligand>
        <name>Zn(2+)</name>
        <dbReference type="ChEBI" id="CHEBI:29105"/>
    </ligand>
</feature>
<dbReference type="PROSITE" id="PS51721">
    <property type="entry name" value="G_CP"/>
    <property type="match status" value="1"/>
</dbReference>
<dbReference type="InterPro" id="IPR012340">
    <property type="entry name" value="NA-bd_OB-fold"/>
</dbReference>
<evidence type="ECO:0000256" key="5">
    <source>
        <dbReference type="ARBA" id="ARBA00022741"/>
    </source>
</evidence>
<comment type="subcellular location">
    <subcellularLocation>
        <location evidence="10">Cytoplasm</location>
    </subcellularLocation>
</comment>
<name>A0A4R2LJD0_9FIRM</name>
<proteinExistence type="inferred from homology"/>
<gene>
    <name evidence="10" type="primary">rsgA</name>
    <name evidence="13" type="ORF">EV212_103119</name>
</gene>
<evidence type="ECO:0000256" key="9">
    <source>
        <dbReference type="ARBA" id="ARBA00023134"/>
    </source>
</evidence>
<dbReference type="InterPro" id="IPR030378">
    <property type="entry name" value="G_CP_dom"/>
</dbReference>
<reference evidence="13 14" key="1">
    <citation type="submission" date="2019-03" db="EMBL/GenBank/DDBJ databases">
        <title>Genomic Encyclopedia of Type Strains, Phase IV (KMG-IV): sequencing the most valuable type-strain genomes for metagenomic binning, comparative biology and taxonomic classification.</title>
        <authorList>
            <person name="Goeker M."/>
        </authorList>
    </citation>
    <scope>NUCLEOTIDE SEQUENCE [LARGE SCALE GENOMIC DNA]</scope>
    <source>
        <strain evidence="13 14">DSM 28559</strain>
    </source>
</reference>
<dbReference type="GO" id="GO:0005525">
    <property type="term" value="F:GTP binding"/>
    <property type="evidence" value="ECO:0007669"/>
    <property type="project" value="UniProtKB-UniRule"/>
</dbReference>
<dbReference type="InterPro" id="IPR004881">
    <property type="entry name" value="Ribosome_biogen_GTPase_RsgA"/>
</dbReference>
<feature type="binding site" evidence="10">
    <location>
        <begin position="114"/>
        <end position="117"/>
    </location>
    <ligand>
        <name>GTP</name>
        <dbReference type="ChEBI" id="CHEBI:37565"/>
    </ligand>
</feature>
<dbReference type="SUPFAM" id="SSF52540">
    <property type="entry name" value="P-loop containing nucleoside triphosphate hydrolases"/>
    <property type="match status" value="1"/>
</dbReference>
<evidence type="ECO:0000259" key="11">
    <source>
        <dbReference type="PROSITE" id="PS50936"/>
    </source>
</evidence>
<keyword evidence="1 10" id="KW-0963">Cytoplasm</keyword>
<evidence type="ECO:0000313" key="14">
    <source>
        <dbReference type="Proteomes" id="UP000295711"/>
    </source>
</evidence>
<comment type="similarity">
    <text evidence="10">Belongs to the TRAFAC class YlqF/YawG GTPase family. RsgA subfamily.</text>
</comment>
<dbReference type="Proteomes" id="UP000295711">
    <property type="component" value="Unassembled WGS sequence"/>
</dbReference>
<dbReference type="OrthoDB" id="9809485at2"/>
<dbReference type="PANTHER" id="PTHR32120">
    <property type="entry name" value="SMALL RIBOSOMAL SUBUNIT BIOGENESIS GTPASE RSGA"/>
    <property type="match status" value="1"/>
</dbReference>
<comment type="cofactor">
    <cofactor evidence="10">
        <name>Zn(2+)</name>
        <dbReference type="ChEBI" id="CHEBI:29105"/>
    </cofactor>
    <text evidence="10">Binds 1 zinc ion per subunit.</text>
</comment>
<evidence type="ECO:0000259" key="12">
    <source>
        <dbReference type="PROSITE" id="PS51721"/>
    </source>
</evidence>
<dbReference type="SUPFAM" id="SSF50249">
    <property type="entry name" value="Nucleic acid-binding proteins"/>
    <property type="match status" value="1"/>
</dbReference>
<dbReference type="CDD" id="cd01854">
    <property type="entry name" value="YjeQ_EngC"/>
    <property type="match status" value="1"/>
</dbReference>
<dbReference type="RefSeq" id="WP_132089624.1">
    <property type="nucleotide sequence ID" value="NZ_JANKAQ010000003.1"/>
</dbReference>
<feature type="binding site" evidence="10">
    <location>
        <position position="247"/>
    </location>
    <ligand>
        <name>Zn(2+)</name>
        <dbReference type="ChEBI" id="CHEBI:29105"/>
    </ligand>
</feature>
<comment type="caution">
    <text evidence="13">The sequence shown here is derived from an EMBL/GenBank/DDBJ whole genome shotgun (WGS) entry which is preliminary data.</text>
</comment>
<dbReference type="InterPro" id="IPR031944">
    <property type="entry name" value="RsgA_N"/>
</dbReference>
<dbReference type="Gene3D" id="2.40.50.140">
    <property type="entry name" value="Nucleic acid-binding proteins"/>
    <property type="match status" value="1"/>
</dbReference>
<keyword evidence="9 10" id="KW-0342">GTP-binding</keyword>
<dbReference type="GO" id="GO:0046872">
    <property type="term" value="F:metal ion binding"/>
    <property type="evidence" value="ECO:0007669"/>
    <property type="project" value="UniProtKB-KW"/>
</dbReference>
<comment type="function">
    <text evidence="10">One of several proteins that assist in the late maturation steps of the functional core of the 30S ribosomal subunit. Helps release RbfA from mature subunits. May play a role in the assembly of ribosomal proteins into the subunit. Circularly permuted GTPase that catalyzes slow GTP hydrolysis, GTPase activity is stimulated by the 30S ribosomal subunit.</text>
</comment>
<dbReference type="CDD" id="cd04466">
    <property type="entry name" value="S1_YloQ_GTPase"/>
    <property type="match status" value="1"/>
</dbReference>
<keyword evidence="8 10" id="KW-0694">RNA-binding</keyword>
<keyword evidence="4 10" id="KW-0699">rRNA-binding</keyword>
<evidence type="ECO:0000256" key="2">
    <source>
        <dbReference type="ARBA" id="ARBA00022517"/>
    </source>
</evidence>
<dbReference type="GO" id="GO:0042274">
    <property type="term" value="P:ribosomal small subunit biogenesis"/>
    <property type="evidence" value="ECO:0007669"/>
    <property type="project" value="UniProtKB-UniRule"/>
</dbReference>
<keyword evidence="7 10" id="KW-0862">Zinc</keyword>
<dbReference type="Gene3D" id="1.10.40.50">
    <property type="entry name" value="Probable gtpase engc, domain 3"/>
    <property type="match status" value="1"/>
</dbReference>
<dbReference type="Pfam" id="PF16745">
    <property type="entry name" value="RsgA_N"/>
    <property type="match status" value="1"/>
</dbReference>
<dbReference type="AlphaFoldDB" id="A0A4R2LJD0"/>
<evidence type="ECO:0000313" key="13">
    <source>
        <dbReference type="EMBL" id="TCO85398.1"/>
    </source>
</evidence>
<feature type="domain" description="CP-type G" evidence="12">
    <location>
        <begin position="65"/>
        <end position="223"/>
    </location>
</feature>
<accession>A0A4R2LJD0</accession>
<organism evidence="13 14">
    <name type="scientific">Frisingicoccus caecimuris</name>
    <dbReference type="NCBI Taxonomy" id="1796636"/>
    <lineage>
        <taxon>Bacteria</taxon>
        <taxon>Bacillati</taxon>
        <taxon>Bacillota</taxon>
        <taxon>Clostridia</taxon>
        <taxon>Lachnospirales</taxon>
        <taxon>Lachnospiraceae</taxon>
        <taxon>Frisingicoccus</taxon>
    </lineage>
</organism>
<dbReference type="GO" id="GO:0005737">
    <property type="term" value="C:cytoplasm"/>
    <property type="evidence" value="ECO:0007669"/>
    <property type="project" value="UniProtKB-SubCell"/>
</dbReference>
<dbReference type="NCBIfam" id="TIGR00157">
    <property type="entry name" value="ribosome small subunit-dependent GTPase A"/>
    <property type="match status" value="1"/>
</dbReference>
<evidence type="ECO:0000256" key="8">
    <source>
        <dbReference type="ARBA" id="ARBA00022884"/>
    </source>
</evidence>
<evidence type="ECO:0000256" key="7">
    <source>
        <dbReference type="ARBA" id="ARBA00022833"/>
    </source>
</evidence>
<dbReference type="PANTHER" id="PTHR32120:SF11">
    <property type="entry name" value="SMALL RIBOSOMAL SUBUNIT BIOGENESIS GTPASE RSGA 1, MITOCHONDRIAL-RELATED"/>
    <property type="match status" value="1"/>
</dbReference>
<sequence>MQGKIIKGIGGFYYIHIEHQGIYECKAKGIFRNRKVKPLVGDNVEIDILDETDKKGNIRDILPRKNELIRPAVANIDQALVFFAAAQPEPNLGLLDRFLIQMTYKHIPTLIGFNKCDLIDRSRREELENIYRACGYPMLFVSVKESLEMNELKTLLNGKTTVLAGPSGVGKSSLMNWLLPEAGMETGAVSEKIKRGRHTTRHSELFYLGEETYLFDTPGFSSLYLNDFTDETLKLYFPEFLSYEEECRFAGCNHLNEPDCGVKRALKEGKISRVRYESYTQMYQELKEQRRY</sequence>
<evidence type="ECO:0000256" key="1">
    <source>
        <dbReference type="ARBA" id="ARBA00022490"/>
    </source>
</evidence>
<dbReference type="EC" id="3.6.1.-" evidence="10"/>
<dbReference type="InterPro" id="IPR010914">
    <property type="entry name" value="RsgA_GTPase_dom"/>
</dbReference>
<feature type="binding site" evidence="10">
    <location>
        <begin position="165"/>
        <end position="173"/>
    </location>
    <ligand>
        <name>GTP</name>
        <dbReference type="ChEBI" id="CHEBI:37565"/>
    </ligand>
</feature>
<keyword evidence="14" id="KW-1185">Reference proteome</keyword>
<dbReference type="Pfam" id="PF03193">
    <property type="entry name" value="RsgA_GTPase"/>
    <property type="match status" value="1"/>
</dbReference>
<keyword evidence="5 10" id="KW-0547">Nucleotide-binding</keyword>
<evidence type="ECO:0000256" key="6">
    <source>
        <dbReference type="ARBA" id="ARBA00022801"/>
    </source>
</evidence>
<dbReference type="GO" id="GO:0003924">
    <property type="term" value="F:GTPase activity"/>
    <property type="evidence" value="ECO:0007669"/>
    <property type="project" value="UniProtKB-UniRule"/>
</dbReference>